<dbReference type="PROSITE" id="PS51257">
    <property type="entry name" value="PROKAR_LIPOPROTEIN"/>
    <property type="match status" value="1"/>
</dbReference>
<dbReference type="AlphaFoldDB" id="A0A8J3WXV4"/>
<dbReference type="Proteomes" id="UP000599074">
    <property type="component" value="Unassembled WGS sequence"/>
</dbReference>
<keyword evidence="2" id="KW-0813">Transport</keyword>
<dbReference type="GO" id="GO:0055052">
    <property type="term" value="C:ATP-binding cassette (ABC) transporter complex, substrate-binding subunit-containing"/>
    <property type="evidence" value="ECO:0007669"/>
    <property type="project" value="TreeGrafter"/>
</dbReference>
<reference evidence="4" key="1">
    <citation type="submission" date="2021-01" db="EMBL/GenBank/DDBJ databases">
        <title>Whole genome shotgun sequence of Planosporangium mesophilum NBRC 109066.</title>
        <authorList>
            <person name="Komaki H."/>
            <person name="Tamura T."/>
        </authorList>
    </citation>
    <scope>NUCLEOTIDE SEQUENCE</scope>
    <source>
        <strain evidence="4">NBRC 109066</strain>
    </source>
</reference>
<evidence type="ECO:0000313" key="4">
    <source>
        <dbReference type="EMBL" id="GII20645.1"/>
    </source>
</evidence>
<dbReference type="EMBL" id="BOON01000002">
    <property type="protein sequence ID" value="GII20645.1"/>
    <property type="molecule type" value="Genomic_DNA"/>
</dbReference>
<dbReference type="RefSeq" id="WP_168113080.1">
    <property type="nucleotide sequence ID" value="NZ_BOON01000002.1"/>
</dbReference>
<proteinExistence type="inferred from homology"/>
<keyword evidence="5" id="KW-1185">Reference proteome</keyword>
<evidence type="ECO:0000256" key="1">
    <source>
        <dbReference type="ARBA" id="ARBA00008520"/>
    </source>
</evidence>
<name>A0A8J3WXV4_9ACTN</name>
<dbReference type="InterPro" id="IPR006059">
    <property type="entry name" value="SBP"/>
</dbReference>
<keyword evidence="3" id="KW-0732">Signal</keyword>
<dbReference type="GO" id="GO:0042956">
    <property type="term" value="P:maltodextrin transmembrane transport"/>
    <property type="evidence" value="ECO:0007669"/>
    <property type="project" value="TreeGrafter"/>
</dbReference>
<evidence type="ECO:0000256" key="3">
    <source>
        <dbReference type="ARBA" id="ARBA00022729"/>
    </source>
</evidence>
<gene>
    <name evidence="4" type="ORF">Pme01_02420</name>
</gene>
<organism evidence="4 5">
    <name type="scientific">Planosporangium mesophilum</name>
    <dbReference type="NCBI Taxonomy" id="689768"/>
    <lineage>
        <taxon>Bacteria</taxon>
        <taxon>Bacillati</taxon>
        <taxon>Actinomycetota</taxon>
        <taxon>Actinomycetes</taxon>
        <taxon>Micromonosporales</taxon>
        <taxon>Micromonosporaceae</taxon>
        <taxon>Planosporangium</taxon>
    </lineage>
</organism>
<dbReference type="Pfam" id="PF01547">
    <property type="entry name" value="SBP_bac_1"/>
    <property type="match status" value="1"/>
</dbReference>
<dbReference type="CDD" id="cd14750">
    <property type="entry name" value="PBP2_TMBP"/>
    <property type="match status" value="1"/>
</dbReference>
<comment type="similarity">
    <text evidence="1">Belongs to the bacterial solute-binding protein 1 family.</text>
</comment>
<dbReference type="PANTHER" id="PTHR30061">
    <property type="entry name" value="MALTOSE-BINDING PERIPLASMIC PROTEIN"/>
    <property type="match status" value="1"/>
</dbReference>
<evidence type="ECO:0000256" key="2">
    <source>
        <dbReference type="ARBA" id="ARBA00022448"/>
    </source>
</evidence>
<dbReference type="PANTHER" id="PTHR30061:SF50">
    <property type="entry name" value="MALTOSE_MALTODEXTRIN-BINDING PERIPLASMIC PROTEIN"/>
    <property type="match status" value="1"/>
</dbReference>
<evidence type="ECO:0000313" key="5">
    <source>
        <dbReference type="Proteomes" id="UP000599074"/>
    </source>
</evidence>
<dbReference type="SUPFAM" id="SSF53850">
    <property type="entry name" value="Periplasmic binding protein-like II"/>
    <property type="match status" value="1"/>
</dbReference>
<dbReference type="Gene3D" id="3.40.190.10">
    <property type="entry name" value="Periplasmic binding protein-like II"/>
    <property type="match status" value="2"/>
</dbReference>
<comment type="caution">
    <text evidence="4">The sequence shown here is derived from an EMBL/GenBank/DDBJ whole genome shotgun (WGS) entry which is preliminary data.</text>
</comment>
<protein>
    <submittedName>
        <fullName evidence="4">ABC transporter substrate-binding protein</fullName>
    </submittedName>
</protein>
<sequence>MRGRHGLAGVVAGFGALALVVGLSACGETKTTDTAKPGALEGKGPITLATGKDTSGYLQGALDKWNSSHPNEQVRLIELPESADQQRQQMIQNAQTKSDAYTVLNTDVVWTAEFAANGWIEQLPEDQFALDKMLKGAVETTKYFNKLYAAPYLTDAGMLYYRKDLLDAAGITAPPKTWDELKSACQKVAPQAGGAGCYGGQFEKYEGLTCNFSEAVASAGANVVDDQGKPALSDAKAKQGLDFLVKSFQDGTIPKEGITYKEEEGRRAFQEGKLIFHRQWPYQYAKANATDGSSKVAGKFAVAPLPGLTGPGKATLGGHNLAISKFGKNKGTALEFIKFLTSEAEEKVHLQKTSEAPVYAALYDDPELVKQFPYLPVLKDAVGSAVPRPRIVKYNDATTAIQDEAYAALTGTKSSEQALKDLQTKLTSIVGNK</sequence>
<accession>A0A8J3WXV4</accession>
<dbReference type="GO" id="GO:1901982">
    <property type="term" value="F:maltose binding"/>
    <property type="evidence" value="ECO:0007669"/>
    <property type="project" value="TreeGrafter"/>
</dbReference>
<dbReference type="GO" id="GO:0015768">
    <property type="term" value="P:maltose transport"/>
    <property type="evidence" value="ECO:0007669"/>
    <property type="project" value="TreeGrafter"/>
</dbReference>